<protein>
    <recommendedName>
        <fullName evidence="6 7">Polyphosphate kinase</fullName>
        <ecNumber evidence="6 7">2.7.4.1</ecNumber>
    </recommendedName>
    <alternativeName>
        <fullName evidence="6">ATP-polyphosphate phosphotransferase</fullName>
    </alternativeName>
    <alternativeName>
        <fullName evidence="6">Polyphosphoric acid kinase</fullName>
    </alternativeName>
</protein>
<feature type="binding site" evidence="6">
    <location>
        <position position="467"/>
    </location>
    <ligand>
        <name>ATP</name>
        <dbReference type="ChEBI" id="CHEBI:30616"/>
    </ligand>
</feature>
<feature type="domain" description="Polyphosphate kinase N-terminal" evidence="9">
    <location>
        <begin position="17"/>
        <end position="120"/>
    </location>
</feature>
<keyword evidence="2 6" id="KW-0808">Transferase</keyword>
<dbReference type="Pfam" id="PF02503">
    <property type="entry name" value="PP_kinase"/>
    <property type="match status" value="1"/>
</dbReference>
<evidence type="ECO:0000256" key="4">
    <source>
        <dbReference type="ARBA" id="ARBA00022777"/>
    </source>
</evidence>
<dbReference type="Pfam" id="PF17941">
    <property type="entry name" value="PP_kinase_C_1"/>
    <property type="match status" value="1"/>
</dbReference>
<gene>
    <name evidence="6" type="primary">ppk</name>
    <name evidence="12" type="ORF">SAMN05660236_4636</name>
</gene>
<evidence type="ECO:0000256" key="2">
    <source>
        <dbReference type="ARBA" id="ARBA00022679"/>
    </source>
</evidence>
<feature type="binding site" evidence="6">
    <location>
        <position position="374"/>
    </location>
    <ligand>
        <name>Mg(2+)</name>
        <dbReference type="ChEBI" id="CHEBI:18420"/>
    </ligand>
</feature>
<evidence type="ECO:0000259" key="9">
    <source>
        <dbReference type="Pfam" id="PF13089"/>
    </source>
</evidence>
<dbReference type="CDD" id="cd09164">
    <property type="entry name" value="PLDc_EcPPK1_C1_like"/>
    <property type="match status" value="1"/>
</dbReference>
<evidence type="ECO:0000259" key="11">
    <source>
        <dbReference type="Pfam" id="PF17941"/>
    </source>
</evidence>
<dbReference type="RefSeq" id="WP_245840715.1">
    <property type="nucleotide sequence ID" value="NZ_FUZU01000003.1"/>
</dbReference>
<dbReference type="Proteomes" id="UP000190961">
    <property type="component" value="Unassembled WGS sequence"/>
</dbReference>
<dbReference type="Pfam" id="PF13089">
    <property type="entry name" value="PP_kinase_N"/>
    <property type="match status" value="1"/>
</dbReference>
<comment type="similarity">
    <text evidence="6 7">Belongs to the polyphosphate kinase 1 (PPK1) family.</text>
</comment>
<organism evidence="12 13">
    <name type="scientific">Ohtaekwangia koreensis</name>
    <dbReference type="NCBI Taxonomy" id="688867"/>
    <lineage>
        <taxon>Bacteria</taxon>
        <taxon>Pseudomonadati</taxon>
        <taxon>Bacteroidota</taxon>
        <taxon>Cytophagia</taxon>
        <taxon>Cytophagales</taxon>
        <taxon>Fulvivirgaceae</taxon>
        <taxon>Ohtaekwangia</taxon>
    </lineage>
</organism>
<dbReference type="InterPro" id="IPR041108">
    <property type="entry name" value="PP_kinase_C_1"/>
</dbReference>
<feature type="domain" description="Polyphosphate kinase middle" evidence="8">
    <location>
        <begin position="131"/>
        <end position="304"/>
    </location>
</feature>
<feature type="domain" description="Polyphosphate kinase C-terminal" evidence="10">
    <location>
        <begin position="507"/>
        <end position="671"/>
    </location>
</feature>
<accession>A0A1T5M726</accession>
<feature type="active site" description="Phosphohistidine intermediate" evidence="6">
    <location>
        <position position="434"/>
    </location>
</feature>
<comment type="function">
    <text evidence="6 7">Catalyzes the reversible transfer of the terminal phosphate of ATP to form a long-chain polyphosphate (polyP).</text>
</comment>
<evidence type="ECO:0000256" key="7">
    <source>
        <dbReference type="RuleBase" id="RU003800"/>
    </source>
</evidence>
<dbReference type="InterPro" id="IPR024953">
    <property type="entry name" value="PP_kinase_middle"/>
</dbReference>
<dbReference type="InterPro" id="IPR025200">
    <property type="entry name" value="PPK_C_dom2"/>
</dbReference>
<feature type="domain" description="Polyphosphate kinase C-terminal" evidence="11">
    <location>
        <begin position="332"/>
        <end position="494"/>
    </location>
</feature>
<feature type="binding site" evidence="6">
    <location>
        <position position="55"/>
    </location>
    <ligand>
        <name>ATP</name>
        <dbReference type="ChEBI" id="CHEBI:30616"/>
    </ligand>
</feature>
<keyword evidence="6" id="KW-0460">Magnesium</keyword>
<evidence type="ECO:0000259" key="10">
    <source>
        <dbReference type="Pfam" id="PF13090"/>
    </source>
</evidence>
<dbReference type="GO" id="GO:0006799">
    <property type="term" value="P:polyphosphate biosynthetic process"/>
    <property type="evidence" value="ECO:0007669"/>
    <property type="project" value="UniProtKB-UniRule"/>
</dbReference>
<dbReference type="PIRSF" id="PIRSF015589">
    <property type="entry name" value="PP_kinase"/>
    <property type="match status" value="1"/>
</dbReference>
<dbReference type="InterPro" id="IPR036832">
    <property type="entry name" value="PPK_N_dom_sf"/>
</dbReference>
<feature type="binding site" evidence="6">
    <location>
        <position position="596"/>
    </location>
    <ligand>
        <name>ATP</name>
        <dbReference type="ChEBI" id="CHEBI:30616"/>
    </ligand>
</feature>
<dbReference type="InterPro" id="IPR036830">
    <property type="entry name" value="PP_kinase_middle_dom_sf"/>
</dbReference>
<dbReference type="Gene3D" id="3.30.870.10">
    <property type="entry name" value="Endonuclease Chain A"/>
    <property type="match status" value="2"/>
</dbReference>
<dbReference type="AlphaFoldDB" id="A0A1T5M726"/>
<evidence type="ECO:0000256" key="3">
    <source>
        <dbReference type="ARBA" id="ARBA00022741"/>
    </source>
</evidence>
<dbReference type="EMBL" id="FUZU01000003">
    <property type="protein sequence ID" value="SKC84030.1"/>
    <property type="molecule type" value="Genomic_DNA"/>
</dbReference>
<evidence type="ECO:0000313" key="13">
    <source>
        <dbReference type="Proteomes" id="UP000190961"/>
    </source>
</evidence>
<keyword evidence="6" id="KW-0479">Metal-binding</keyword>
<evidence type="ECO:0000256" key="5">
    <source>
        <dbReference type="ARBA" id="ARBA00022840"/>
    </source>
</evidence>
<dbReference type="GO" id="GO:0009358">
    <property type="term" value="C:polyphosphate kinase complex"/>
    <property type="evidence" value="ECO:0007669"/>
    <property type="project" value="InterPro"/>
</dbReference>
<dbReference type="InterPro" id="IPR003414">
    <property type="entry name" value="PP_kinase"/>
</dbReference>
<dbReference type="Gene3D" id="1.20.58.310">
    <property type="entry name" value="Polyphosphate kinase N-terminal domain"/>
    <property type="match status" value="1"/>
</dbReference>
<dbReference type="EC" id="2.7.4.1" evidence="6 7"/>
<dbReference type="SUPFAM" id="SSF140356">
    <property type="entry name" value="PPK N-terminal domain-like"/>
    <property type="match status" value="1"/>
</dbReference>
<keyword evidence="13" id="KW-1185">Reference proteome</keyword>
<feature type="binding site" evidence="6">
    <location>
        <position position="404"/>
    </location>
    <ligand>
        <name>Mg(2+)</name>
        <dbReference type="ChEBI" id="CHEBI:18420"/>
    </ligand>
</feature>
<dbReference type="GO" id="GO:0005524">
    <property type="term" value="F:ATP binding"/>
    <property type="evidence" value="ECO:0007669"/>
    <property type="project" value="UniProtKB-KW"/>
</dbReference>
<comment type="cofactor">
    <cofactor evidence="6">
        <name>Mg(2+)</name>
        <dbReference type="ChEBI" id="CHEBI:18420"/>
    </cofactor>
</comment>
<dbReference type="PANTHER" id="PTHR30218:SF0">
    <property type="entry name" value="POLYPHOSPHATE KINASE"/>
    <property type="match status" value="1"/>
</dbReference>
<dbReference type="SUPFAM" id="SSF143724">
    <property type="entry name" value="PHP14-like"/>
    <property type="match status" value="1"/>
</dbReference>
<evidence type="ECO:0000259" key="8">
    <source>
        <dbReference type="Pfam" id="PF02503"/>
    </source>
</evidence>
<keyword evidence="5 6" id="KW-0067">ATP-binding</keyword>
<dbReference type="InterPro" id="IPR025198">
    <property type="entry name" value="PPK_N_dom"/>
</dbReference>
<comment type="catalytic activity">
    <reaction evidence="6 7">
        <text>[phosphate](n) + ATP = [phosphate](n+1) + ADP</text>
        <dbReference type="Rhea" id="RHEA:19573"/>
        <dbReference type="Rhea" id="RHEA-COMP:9859"/>
        <dbReference type="Rhea" id="RHEA-COMP:14280"/>
        <dbReference type="ChEBI" id="CHEBI:16838"/>
        <dbReference type="ChEBI" id="CHEBI:30616"/>
        <dbReference type="ChEBI" id="CHEBI:456216"/>
        <dbReference type="EC" id="2.7.4.1"/>
    </reaction>
</comment>
<reference evidence="12 13" key="1">
    <citation type="submission" date="2017-02" db="EMBL/GenBank/DDBJ databases">
        <authorList>
            <person name="Peterson S.W."/>
        </authorList>
    </citation>
    <scope>NUCLEOTIDE SEQUENCE [LARGE SCALE GENOMIC DNA]</scope>
    <source>
        <strain evidence="12 13">DSM 25262</strain>
    </source>
</reference>
<dbReference type="PANTHER" id="PTHR30218">
    <property type="entry name" value="POLYPHOSPHATE KINASE"/>
    <property type="match status" value="1"/>
</dbReference>
<evidence type="ECO:0000313" key="12">
    <source>
        <dbReference type="EMBL" id="SKC84030.1"/>
    </source>
</evidence>
<dbReference type="Gene3D" id="3.30.1840.10">
    <property type="entry name" value="Polyphosphate kinase middle domain"/>
    <property type="match status" value="1"/>
</dbReference>
<dbReference type="CDD" id="cd09167">
    <property type="entry name" value="PLDc_EcPPK1_C2_like"/>
    <property type="match status" value="1"/>
</dbReference>
<proteinExistence type="inferred from homology"/>
<name>A0A1T5M726_9BACT</name>
<evidence type="ECO:0000256" key="1">
    <source>
        <dbReference type="ARBA" id="ARBA00022553"/>
    </source>
</evidence>
<dbReference type="STRING" id="688867.SAMN05660236_4636"/>
<dbReference type="Pfam" id="PF13090">
    <property type="entry name" value="PP_kinase_C"/>
    <property type="match status" value="1"/>
</dbReference>
<sequence length="691" mass="79675">MNMQEAKKKGKAVKYTFFDRDLSWLSFNERVLTEASRDTVPLMERIKFLAIYSSNLDEFYRVRIPALKALHKLTRDKKNTENDSQVDTINRVVMKQQTFFGSIIREQILPALRQHNIHLVYNEPVPETIERFLQDYFMNVVAAYIHIVNISSPTDFFPENNRIYLAATVATTKGEETSFVINVPSESLPRFYNVQHDGTHYIVFLDDIMKMFIGKLFYNQPVLSCKSFKITRDAELDLEDEFEGNIAKKIEKKIAQRDSGLATRFLYEPAMKQQTIDLLRNRFGLKGADFIKGGVYHNLKDLSSIQIHNPQLLYNPYPLKKYTITSDKDCLLDDITKRDIILHAPYHSYETVLRFFNEAAIDVHVTRIYVTLYRVASDSRIVNALINAARNGKKVMVFVELKARFDEANNIKWAKRMKSSGVTIIDSIPALKVHAKLAVIKKKCAKGYEYNGLLATGNFNESTARFYTDHVLFTAHQPMLREAEDLFLFLKKRRRPKASDEMKFEHLLVGQFNLQQRFIGLIEREIQYAKNNVQASLMIKLNNLEDQVLISKLYEASQAGVKINLIVRSICCLVPGVAGMSENIHVTRIVDRYLEHGRIFLFGNNGNPEVYLGSADWMNRNIYRRIEVCFPVYDPQLKSELIEILSLQVADTLQAVRIDSDLNNIPVTSDKPLRSQEAICSLIAQNQNDIY</sequence>
<keyword evidence="3 6" id="KW-0547">Nucleotide-binding</keyword>
<dbReference type="SUPFAM" id="SSF56024">
    <property type="entry name" value="Phospholipase D/nuclease"/>
    <property type="match status" value="2"/>
</dbReference>
<dbReference type="HAMAP" id="MF_00347">
    <property type="entry name" value="Polyphosphate_kinase"/>
    <property type="match status" value="1"/>
</dbReference>
<feature type="binding site" evidence="6">
    <location>
        <position position="568"/>
    </location>
    <ligand>
        <name>ATP</name>
        <dbReference type="ChEBI" id="CHEBI:30616"/>
    </ligand>
</feature>
<dbReference type="GO" id="GO:0008976">
    <property type="term" value="F:polyphosphate kinase activity"/>
    <property type="evidence" value="ECO:0007669"/>
    <property type="project" value="UniProtKB-UniRule"/>
</dbReference>
<evidence type="ECO:0000256" key="6">
    <source>
        <dbReference type="HAMAP-Rule" id="MF_00347"/>
    </source>
</evidence>
<keyword evidence="4 6" id="KW-0418">Kinase</keyword>
<dbReference type="GO" id="GO:0046872">
    <property type="term" value="F:metal ion binding"/>
    <property type="evidence" value="ECO:0007669"/>
    <property type="project" value="UniProtKB-KW"/>
</dbReference>
<comment type="PTM">
    <text evidence="6 7">An intermediate of this reaction is the autophosphorylated ppk in which a phosphate is covalently linked to a histidine residue through a N-P bond.</text>
</comment>
<dbReference type="NCBIfam" id="NF003917">
    <property type="entry name" value="PRK05443.1-1"/>
    <property type="match status" value="1"/>
</dbReference>
<dbReference type="NCBIfam" id="TIGR03705">
    <property type="entry name" value="poly_P_kin"/>
    <property type="match status" value="1"/>
</dbReference>
<keyword evidence="1 6" id="KW-0597">Phosphoprotein</keyword>